<reference evidence="1 2" key="1">
    <citation type="journal article" date="2012" name="J. Bacteriol.">
        <title>Draft Genome Sequence of the Extremely Halophilic Archaeon Halogranum salarium B-1T.</title>
        <authorList>
            <person name="Kim K.K."/>
            <person name="Lee K.C."/>
            <person name="Lee J.S."/>
        </authorList>
    </citation>
    <scope>NUCLEOTIDE SEQUENCE [LARGE SCALE GENOMIC DNA]</scope>
    <source>
        <strain evidence="1 2">B-1</strain>
    </source>
</reference>
<sequence>MSDSNVRDKLDAKHERNDERRIEAVKRWAAYVESAPPEEWGPQLNKLVNAQVQSARDSQLPAEHYRCVSEAVQTDE</sequence>
<dbReference type="OrthoDB" id="210908at2157"/>
<accession>J3JCU6</accession>
<gene>
    <name evidence="1" type="ORF">HSB1_47360</name>
</gene>
<organism evidence="1 2">
    <name type="scientific">Halogranum salarium B-1</name>
    <dbReference type="NCBI Taxonomy" id="1210908"/>
    <lineage>
        <taxon>Archaea</taxon>
        <taxon>Methanobacteriati</taxon>
        <taxon>Methanobacteriota</taxon>
        <taxon>Stenosarchaea group</taxon>
        <taxon>Halobacteria</taxon>
        <taxon>Halobacteriales</taxon>
        <taxon>Haloferacaceae</taxon>
    </lineage>
</organism>
<protein>
    <submittedName>
        <fullName evidence="1">Uncharacterized protein</fullName>
    </submittedName>
</protein>
<comment type="caution">
    <text evidence="1">The sequence shown here is derived from an EMBL/GenBank/DDBJ whole genome shotgun (WGS) entry which is preliminary data.</text>
</comment>
<dbReference type="AlphaFoldDB" id="J3JCU6"/>
<evidence type="ECO:0000313" key="2">
    <source>
        <dbReference type="Proteomes" id="UP000007813"/>
    </source>
</evidence>
<evidence type="ECO:0000313" key="1">
    <source>
        <dbReference type="EMBL" id="EJN56919.1"/>
    </source>
</evidence>
<dbReference type="InterPro" id="IPR058463">
    <property type="entry name" value="DUF8150"/>
</dbReference>
<dbReference type="RefSeq" id="WP_009378175.1">
    <property type="nucleotide sequence ID" value="NZ_ALJD01000017.1"/>
</dbReference>
<dbReference type="Pfam" id="PF26477">
    <property type="entry name" value="DUF8150"/>
    <property type="match status" value="1"/>
</dbReference>
<name>J3JCU6_9EURY</name>
<dbReference type="Proteomes" id="UP000007813">
    <property type="component" value="Unassembled WGS sequence"/>
</dbReference>
<dbReference type="EMBL" id="ALJD01000017">
    <property type="protein sequence ID" value="EJN56919.1"/>
    <property type="molecule type" value="Genomic_DNA"/>
</dbReference>
<proteinExistence type="predicted"/>
<dbReference type="eggNOG" id="arCOG06397">
    <property type="taxonomic scope" value="Archaea"/>
</dbReference>